<reference evidence="1" key="2">
    <citation type="journal article" date="2015" name="Data Brief">
        <title>Shoot transcriptome of the giant reed, Arundo donax.</title>
        <authorList>
            <person name="Barrero R.A."/>
            <person name="Guerrero F.D."/>
            <person name="Moolhuijzen P."/>
            <person name="Goolsby J.A."/>
            <person name="Tidwell J."/>
            <person name="Bellgard S.E."/>
            <person name="Bellgard M.I."/>
        </authorList>
    </citation>
    <scope>NUCLEOTIDE SEQUENCE</scope>
    <source>
        <tissue evidence="1">Shoot tissue taken approximately 20 cm above the soil surface</tissue>
    </source>
</reference>
<evidence type="ECO:0000313" key="1">
    <source>
        <dbReference type="EMBL" id="JAE25558.1"/>
    </source>
</evidence>
<accession>A0A0A9GYA8</accession>
<name>A0A0A9GYA8_ARUDO</name>
<dbReference type="AlphaFoldDB" id="A0A0A9GYA8"/>
<reference evidence="1" key="1">
    <citation type="submission" date="2014-09" db="EMBL/GenBank/DDBJ databases">
        <authorList>
            <person name="Magalhaes I.L.F."/>
            <person name="Oliveira U."/>
            <person name="Santos F.R."/>
            <person name="Vidigal T.H.D.A."/>
            <person name="Brescovit A.D."/>
            <person name="Santos A.J."/>
        </authorList>
    </citation>
    <scope>NUCLEOTIDE SEQUENCE</scope>
    <source>
        <tissue evidence="1">Shoot tissue taken approximately 20 cm above the soil surface</tissue>
    </source>
</reference>
<sequence>MHLGFYQEWVVRLSSAERQFCMQGFNLGKTVGSRVFALKGKLRLVI</sequence>
<protein>
    <submittedName>
        <fullName evidence="1">Uncharacterized protein</fullName>
    </submittedName>
</protein>
<dbReference type="EMBL" id="GBRH01172338">
    <property type="protein sequence ID" value="JAE25558.1"/>
    <property type="molecule type" value="Transcribed_RNA"/>
</dbReference>
<organism evidence="1">
    <name type="scientific">Arundo donax</name>
    <name type="common">Giant reed</name>
    <name type="synonym">Donax arundinaceus</name>
    <dbReference type="NCBI Taxonomy" id="35708"/>
    <lineage>
        <taxon>Eukaryota</taxon>
        <taxon>Viridiplantae</taxon>
        <taxon>Streptophyta</taxon>
        <taxon>Embryophyta</taxon>
        <taxon>Tracheophyta</taxon>
        <taxon>Spermatophyta</taxon>
        <taxon>Magnoliopsida</taxon>
        <taxon>Liliopsida</taxon>
        <taxon>Poales</taxon>
        <taxon>Poaceae</taxon>
        <taxon>PACMAD clade</taxon>
        <taxon>Arundinoideae</taxon>
        <taxon>Arundineae</taxon>
        <taxon>Arundo</taxon>
    </lineage>
</organism>
<proteinExistence type="predicted"/>